<evidence type="ECO:0000313" key="2">
    <source>
        <dbReference type="Proteomes" id="UP001190926"/>
    </source>
</evidence>
<comment type="caution">
    <text evidence="1">The sequence shown here is derived from an EMBL/GenBank/DDBJ whole genome shotgun (WGS) entry which is preliminary data.</text>
</comment>
<sequence>MARPQEDIEVLNTYPRRQCRSTTMRRMGRWADGRPATMRMPATGVDALLGVGNCADGEKWRLAQRCSFVFHFFPSFSTLLCNLYLRN</sequence>
<name>A0AAD4P7H2_PERFH</name>
<organism evidence="1 2">
    <name type="scientific">Perilla frutescens var. hirtella</name>
    <name type="common">Perilla citriodora</name>
    <name type="synonym">Perilla setoyensis</name>
    <dbReference type="NCBI Taxonomy" id="608512"/>
    <lineage>
        <taxon>Eukaryota</taxon>
        <taxon>Viridiplantae</taxon>
        <taxon>Streptophyta</taxon>
        <taxon>Embryophyta</taxon>
        <taxon>Tracheophyta</taxon>
        <taxon>Spermatophyta</taxon>
        <taxon>Magnoliopsida</taxon>
        <taxon>eudicotyledons</taxon>
        <taxon>Gunneridae</taxon>
        <taxon>Pentapetalae</taxon>
        <taxon>asterids</taxon>
        <taxon>lamiids</taxon>
        <taxon>Lamiales</taxon>
        <taxon>Lamiaceae</taxon>
        <taxon>Nepetoideae</taxon>
        <taxon>Elsholtzieae</taxon>
        <taxon>Perilla</taxon>
    </lineage>
</organism>
<reference evidence="1 2" key="1">
    <citation type="journal article" date="2021" name="Nat. Commun.">
        <title>Incipient diploidization of the medicinal plant Perilla within 10,000 years.</title>
        <authorList>
            <person name="Zhang Y."/>
            <person name="Shen Q."/>
            <person name="Leng L."/>
            <person name="Zhang D."/>
            <person name="Chen S."/>
            <person name="Shi Y."/>
            <person name="Ning Z."/>
            <person name="Chen S."/>
        </authorList>
    </citation>
    <scope>NUCLEOTIDE SEQUENCE [LARGE SCALE GENOMIC DNA]</scope>
    <source>
        <strain evidence="2">cv. PC099</strain>
    </source>
</reference>
<dbReference type="AlphaFoldDB" id="A0AAD4P7H2"/>
<protein>
    <submittedName>
        <fullName evidence="1">Uncharacterized protein</fullName>
    </submittedName>
</protein>
<evidence type="ECO:0000313" key="1">
    <source>
        <dbReference type="EMBL" id="KAH6829748.1"/>
    </source>
</evidence>
<dbReference type="Proteomes" id="UP001190926">
    <property type="component" value="Unassembled WGS sequence"/>
</dbReference>
<gene>
    <name evidence="1" type="ORF">C2S53_017411</name>
</gene>
<dbReference type="EMBL" id="SDAM02000105">
    <property type="protein sequence ID" value="KAH6829748.1"/>
    <property type="molecule type" value="Genomic_DNA"/>
</dbReference>
<proteinExistence type="predicted"/>
<keyword evidence="2" id="KW-1185">Reference proteome</keyword>
<accession>A0AAD4P7H2</accession>